<name>A0A9J8B375_CYPCA</name>
<comment type="similarity">
    <text evidence="1">Belongs to the peptidase C13 family.</text>
</comment>
<reference evidence="2" key="2">
    <citation type="submission" date="2025-09" db="UniProtKB">
        <authorList>
            <consortium name="Ensembl"/>
        </authorList>
    </citation>
    <scope>IDENTIFICATION</scope>
</reference>
<evidence type="ECO:0008006" key="4">
    <source>
        <dbReference type="Google" id="ProtNLM"/>
    </source>
</evidence>
<dbReference type="GO" id="GO:0005773">
    <property type="term" value="C:vacuole"/>
    <property type="evidence" value="ECO:0007669"/>
    <property type="project" value="GOC"/>
</dbReference>
<dbReference type="GO" id="GO:0051603">
    <property type="term" value="P:proteolysis involved in protein catabolic process"/>
    <property type="evidence" value="ECO:0007669"/>
    <property type="project" value="TreeGrafter"/>
</dbReference>
<dbReference type="Gene3D" id="3.40.50.1460">
    <property type="match status" value="1"/>
</dbReference>
<protein>
    <recommendedName>
        <fullName evidence="4">Legumain</fullName>
    </recommendedName>
</protein>
<keyword evidence="3" id="KW-1185">Reference proteome</keyword>
<dbReference type="GO" id="GO:0006624">
    <property type="term" value="P:vacuolar protein processing"/>
    <property type="evidence" value="ECO:0007669"/>
    <property type="project" value="TreeGrafter"/>
</dbReference>
<dbReference type="Ensembl" id="ENSCCRT00000113063.1">
    <property type="protein sequence ID" value="ENSCCRP00000151337.1"/>
    <property type="gene ID" value="ENSCCRG00000077469.1"/>
</dbReference>
<dbReference type="PANTHER" id="PTHR12000:SF21">
    <property type="entry name" value="LEGUMAIN-RELATED"/>
    <property type="match status" value="1"/>
</dbReference>
<evidence type="ECO:0000256" key="1">
    <source>
        <dbReference type="ARBA" id="ARBA00009941"/>
    </source>
</evidence>
<dbReference type="Proteomes" id="UP001108240">
    <property type="component" value="Unplaced"/>
</dbReference>
<organism evidence="2 3">
    <name type="scientific">Cyprinus carpio carpio</name>
    <dbReference type="NCBI Taxonomy" id="630221"/>
    <lineage>
        <taxon>Eukaryota</taxon>
        <taxon>Metazoa</taxon>
        <taxon>Chordata</taxon>
        <taxon>Craniata</taxon>
        <taxon>Vertebrata</taxon>
        <taxon>Euteleostomi</taxon>
        <taxon>Actinopterygii</taxon>
        <taxon>Neopterygii</taxon>
        <taxon>Teleostei</taxon>
        <taxon>Ostariophysi</taxon>
        <taxon>Cypriniformes</taxon>
        <taxon>Cyprinidae</taxon>
        <taxon>Cyprininae</taxon>
        <taxon>Cyprinus</taxon>
    </lineage>
</organism>
<evidence type="ECO:0000313" key="2">
    <source>
        <dbReference type="Ensembl" id="ENSCCRP00000151337.1"/>
    </source>
</evidence>
<dbReference type="PANTHER" id="PTHR12000">
    <property type="entry name" value="HEMOGLOBINASE FAMILY MEMBER"/>
    <property type="match status" value="1"/>
</dbReference>
<dbReference type="AlphaFoldDB" id="A0A9J8B375"/>
<dbReference type="GeneTree" id="ENSGT00940000154782"/>
<dbReference type="PRINTS" id="PR00776">
    <property type="entry name" value="HEMOGLOBNASE"/>
</dbReference>
<proteinExistence type="inferred from homology"/>
<dbReference type="InterPro" id="IPR001096">
    <property type="entry name" value="Peptidase_C13"/>
</dbReference>
<dbReference type="OMA" id="KGWTNYR"/>
<dbReference type="Pfam" id="PF01650">
    <property type="entry name" value="Peptidase_C13"/>
    <property type="match status" value="1"/>
</dbReference>
<reference evidence="2" key="1">
    <citation type="submission" date="2025-08" db="UniProtKB">
        <authorList>
            <consortium name="Ensembl"/>
        </authorList>
    </citation>
    <scope>IDENTIFICATION</scope>
</reference>
<evidence type="ECO:0000313" key="3">
    <source>
        <dbReference type="Proteomes" id="UP001108240"/>
    </source>
</evidence>
<sequence length="104" mass="11892">KVWEILLCFEKAKKMSGKKWVILVAGSKNWENYQHQANVCSLYQIIRKHGIPDEHIVLMMYDDIANNPENPTKGTIVSVADDTDVYSGVPKDYTGKVTFIMLLF</sequence>
<accession>A0A9J8B375</accession>
<dbReference type="GO" id="GO:0004197">
    <property type="term" value="F:cysteine-type endopeptidase activity"/>
    <property type="evidence" value="ECO:0007669"/>
    <property type="project" value="TreeGrafter"/>
</dbReference>